<feature type="domain" description="N-acetyltransferase" evidence="3">
    <location>
        <begin position="12"/>
        <end position="162"/>
    </location>
</feature>
<evidence type="ECO:0000256" key="1">
    <source>
        <dbReference type="ARBA" id="ARBA00022679"/>
    </source>
</evidence>
<evidence type="ECO:0000259" key="3">
    <source>
        <dbReference type="PROSITE" id="PS51186"/>
    </source>
</evidence>
<dbReference type="InterPro" id="IPR016181">
    <property type="entry name" value="Acyl_CoA_acyltransferase"/>
</dbReference>
<dbReference type="EMBL" id="BLIV01000004">
    <property type="protein sequence ID" value="GFE50537.1"/>
    <property type="molecule type" value="Genomic_DNA"/>
</dbReference>
<dbReference type="AlphaFoldDB" id="A0A640VRW3"/>
<dbReference type="Proteomes" id="UP000436522">
    <property type="component" value="Unassembled WGS sequence"/>
</dbReference>
<dbReference type="SUPFAM" id="SSF55729">
    <property type="entry name" value="Acyl-CoA N-acyltransferases (Nat)"/>
    <property type="match status" value="1"/>
</dbReference>
<keyword evidence="2" id="KW-0012">Acyltransferase</keyword>
<proteinExistence type="predicted"/>
<dbReference type="RefSeq" id="WP_159977411.1">
    <property type="nucleotide sequence ID" value="NZ_BLIV01000004.1"/>
</dbReference>
<sequence length="162" mass="17611">MVQIEMNVVFEGDIRPPGPEDLAVVADMVGQLAAYHGDTASVTVQELARDILGPDPWVQVLLAEHRGVPVGYAALTPMAQMQFGRRGLDMHHLYVAEGHRGKGVGKALIAASRHVARARGCHYLSVGTHPENRQAQRIYDAMGFERSDPPGPRFRIPLGAEA</sequence>
<dbReference type="InterPro" id="IPR000182">
    <property type="entry name" value="GNAT_dom"/>
</dbReference>
<dbReference type="Pfam" id="PF00583">
    <property type="entry name" value="Acetyltransf_1"/>
    <property type="match status" value="1"/>
</dbReference>
<keyword evidence="1 4" id="KW-0808">Transferase</keyword>
<dbReference type="PROSITE" id="PS51186">
    <property type="entry name" value="GNAT"/>
    <property type="match status" value="1"/>
</dbReference>
<dbReference type="GO" id="GO:0008080">
    <property type="term" value="F:N-acetyltransferase activity"/>
    <property type="evidence" value="ECO:0007669"/>
    <property type="project" value="TreeGrafter"/>
</dbReference>
<dbReference type="Gene3D" id="3.40.630.30">
    <property type="match status" value="1"/>
</dbReference>
<dbReference type="OrthoDB" id="7651332at2"/>
<comment type="caution">
    <text evidence="4">The sequence shown here is derived from an EMBL/GenBank/DDBJ whole genome shotgun (WGS) entry which is preliminary data.</text>
</comment>
<name>A0A640VRW3_9RHOB</name>
<dbReference type="PANTHER" id="PTHR10545">
    <property type="entry name" value="DIAMINE N-ACETYLTRANSFERASE"/>
    <property type="match status" value="1"/>
</dbReference>
<gene>
    <name evidence="4" type="ORF">So717_22900</name>
</gene>
<evidence type="ECO:0000256" key="2">
    <source>
        <dbReference type="ARBA" id="ARBA00023315"/>
    </source>
</evidence>
<evidence type="ECO:0000313" key="5">
    <source>
        <dbReference type="Proteomes" id="UP000436522"/>
    </source>
</evidence>
<reference evidence="4 5" key="1">
    <citation type="submission" date="2019-12" db="EMBL/GenBank/DDBJ databases">
        <title>Roseobacter cerasinus sp. nov., isolated from seawater around aquaculture.</title>
        <authorList>
            <person name="Muramatsu S."/>
            <person name="Takabe Y."/>
            <person name="Mori K."/>
            <person name="Takaichi S."/>
            <person name="Hanada S."/>
        </authorList>
    </citation>
    <scope>NUCLEOTIDE SEQUENCE [LARGE SCALE GENOMIC DNA]</scope>
    <source>
        <strain evidence="4 5">AI77</strain>
    </source>
</reference>
<keyword evidence="5" id="KW-1185">Reference proteome</keyword>
<dbReference type="PANTHER" id="PTHR10545:SF29">
    <property type="entry name" value="GH14572P-RELATED"/>
    <property type="match status" value="1"/>
</dbReference>
<accession>A0A640VRW3</accession>
<organism evidence="4 5">
    <name type="scientific">Roseobacter cerasinus</name>
    <dbReference type="NCBI Taxonomy" id="2602289"/>
    <lineage>
        <taxon>Bacteria</taxon>
        <taxon>Pseudomonadati</taxon>
        <taxon>Pseudomonadota</taxon>
        <taxon>Alphaproteobacteria</taxon>
        <taxon>Rhodobacterales</taxon>
        <taxon>Roseobacteraceae</taxon>
        <taxon>Roseobacter</taxon>
    </lineage>
</organism>
<dbReference type="CDD" id="cd04301">
    <property type="entry name" value="NAT_SF"/>
    <property type="match status" value="1"/>
</dbReference>
<dbReference type="InterPro" id="IPR051016">
    <property type="entry name" value="Diverse_Substrate_AcTransf"/>
</dbReference>
<evidence type="ECO:0000313" key="4">
    <source>
        <dbReference type="EMBL" id="GFE50537.1"/>
    </source>
</evidence>
<protein>
    <submittedName>
        <fullName evidence="4">N-acetyltransferase</fullName>
    </submittedName>
</protein>